<sequence>MQQPDLFDDTLEKKILRMEKWITRLHKELWFLKQVYALKDETELRKSRLPPQQLNMFGT</sequence>
<dbReference type="EMBL" id="LR796265">
    <property type="protein sequence ID" value="CAB4132573.1"/>
    <property type="molecule type" value="Genomic_DNA"/>
</dbReference>
<evidence type="ECO:0000313" key="1">
    <source>
        <dbReference type="EMBL" id="CAB4132573.1"/>
    </source>
</evidence>
<accession>A0A6J5LH36</accession>
<name>A0A6J5LH36_9CAUD</name>
<reference evidence="1" key="1">
    <citation type="submission" date="2020-04" db="EMBL/GenBank/DDBJ databases">
        <authorList>
            <person name="Chiriac C."/>
            <person name="Salcher M."/>
            <person name="Ghai R."/>
            <person name="Kavagutti S V."/>
        </authorList>
    </citation>
    <scope>NUCLEOTIDE SEQUENCE</scope>
</reference>
<protein>
    <submittedName>
        <fullName evidence="1">Uncharacterized protein</fullName>
    </submittedName>
</protein>
<gene>
    <name evidence="1" type="ORF">UFOVP255_31</name>
</gene>
<proteinExistence type="predicted"/>
<organism evidence="1">
    <name type="scientific">uncultured Caudovirales phage</name>
    <dbReference type="NCBI Taxonomy" id="2100421"/>
    <lineage>
        <taxon>Viruses</taxon>
        <taxon>Duplodnaviria</taxon>
        <taxon>Heunggongvirae</taxon>
        <taxon>Uroviricota</taxon>
        <taxon>Caudoviricetes</taxon>
        <taxon>Peduoviridae</taxon>
        <taxon>Maltschvirus</taxon>
        <taxon>Maltschvirus maltsch</taxon>
    </lineage>
</organism>